<dbReference type="RefSeq" id="WP_285060780.1">
    <property type="nucleotide sequence ID" value="NZ_JASOGJ010000009.1"/>
</dbReference>
<dbReference type="AlphaFoldDB" id="A0ABD4ZCK5"/>
<keyword evidence="2" id="KW-0540">Nuclease</keyword>
<dbReference type="InterPro" id="IPR011856">
    <property type="entry name" value="tRNA_endonuc-like_dom_sf"/>
</dbReference>
<evidence type="ECO:0000313" key="5">
    <source>
        <dbReference type="EMBL" id="MDK6696074.1"/>
    </source>
</evidence>
<evidence type="ECO:0000256" key="2">
    <source>
        <dbReference type="ARBA" id="ARBA00022722"/>
    </source>
</evidence>
<dbReference type="InterPro" id="IPR014883">
    <property type="entry name" value="VRR_NUC"/>
</dbReference>
<keyword evidence="3" id="KW-0378">Hydrolase</keyword>
<name>A0ABD4ZCK5_GARVA</name>
<evidence type="ECO:0000313" key="6">
    <source>
        <dbReference type="Proteomes" id="UP001240561"/>
    </source>
</evidence>
<gene>
    <name evidence="5" type="ORF">QP177_05805</name>
</gene>
<evidence type="ECO:0000256" key="3">
    <source>
        <dbReference type="ARBA" id="ARBA00022801"/>
    </source>
</evidence>
<organism evidence="5 6">
    <name type="scientific">Gardnerella vaginalis</name>
    <dbReference type="NCBI Taxonomy" id="2702"/>
    <lineage>
        <taxon>Bacteria</taxon>
        <taxon>Bacillati</taxon>
        <taxon>Actinomycetota</taxon>
        <taxon>Actinomycetes</taxon>
        <taxon>Bifidobacteriales</taxon>
        <taxon>Bifidobacteriaceae</taxon>
        <taxon>Gardnerella</taxon>
    </lineage>
</organism>
<dbReference type="GO" id="GO:0004518">
    <property type="term" value="F:nuclease activity"/>
    <property type="evidence" value="ECO:0007669"/>
    <property type="project" value="UniProtKB-KW"/>
</dbReference>
<evidence type="ECO:0000256" key="1">
    <source>
        <dbReference type="ARBA" id="ARBA00001946"/>
    </source>
</evidence>
<dbReference type="GO" id="GO:0016787">
    <property type="term" value="F:hydrolase activity"/>
    <property type="evidence" value="ECO:0007669"/>
    <property type="project" value="UniProtKB-KW"/>
</dbReference>
<evidence type="ECO:0000259" key="4">
    <source>
        <dbReference type="SMART" id="SM00990"/>
    </source>
</evidence>
<proteinExistence type="predicted"/>
<reference evidence="5 6" key="1">
    <citation type="submission" date="2023-05" db="EMBL/GenBank/DDBJ databases">
        <title>Cataloging the Phylogenetic Diversity of Human Bladder Bacteria.</title>
        <authorList>
            <person name="Du J."/>
        </authorList>
    </citation>
    <scope>NUCLEOTIDE SEQUENCE [LARGE SCALE GENOMIC DNA]</scope>
    <source>
        <strain evidence="5 6">UMB9230</strain>
    </source>
</reference>
<accession>A0ABD4ZCK5</accession>
<dbReference type="Gene3D" id="3.40.1350.10">
    <property type="match status" value="1"/>
</dbReference>
<protein>
    <submittedName>
        <fullName evidence="5">VRR-NUC domain-containing protein</fullName>
    </submittedName>
</protein>
<dbReference type="Proteomes" id="UP001240561">
    <property type="component" value="Unassembled WGS sequence"/>
</dbReference>
<sequence>MIRKQKIIVREREVERKLVREVKAIGGLCLKLTSPSVDGLPDRLVLLHGGKIGFVELKAPGKKPRVLQVKRMKDLQALGFKVFVVDDKSQIGGVIDAIRAT</sequence>
<dbReference type="EMBL" id="JASOGJ010000009">
    <property type="protein sequence ID" value="MDK6696074.1"/>
    <property type="molecule type" value="Genomic_DNA"/>
</dbReference>
<dbReference type="SMART" id="SM00990">
    <property type="entry name" value="VRR_NUC"/>
    <property type="match status" value="1"/>
</dbReference>
<feature type="domain" description="VRR-NUC" evidence="4">
    <location>
        <begin position="9"/>
        <end position="89"/>
    </location>
</feature>
<comment type="caution">
    <text evidence="5">The sequence shown here is derived from an EMBL/GenBank/DDBJ whole genome shotgun (WGS) entry which is preliminary data.</text>
</comment>
<comment type="cofactor">
    <cofactor evidence="1">
        <name>Mg(2+)</name>
        <dbReference type="ChEBI" id="CHEBI:18420"/>
    </cofactor>
</comment>